<dbReference type="AlphaFoldDB" id="A0A8J6M0U4"/>
<sequence>MVLRGITKRFGDKVVLEDLNARFLKGQTSCIMGPSGCGKTTLLQLLMGFLTPDEGTITGVPKKKSAVFQEDRLCEPFTAVSNIKMVLGRTADTGRIRDHLRQLGLEEAALDKPVRDFSGGMKRRVSIARAVLFGGEVLFLDEPFKGLDAATREQAMDYVKRHTKGSTVLLITHDQQEARKMGGQLLAMAQRGEP</sequence>
<organism evidence="5 6">
    <name type="scientific">Neobittarella massiliensis</name>
    <name type="common">ex Bilen et al. 2018</name>
    <dbReference type="NCBI Taxonomy" id="2041842"/>
    <lineage>
        <taxon>Bacteria</taxon>
        <taxon>Bacillati</taxon>
        <taxon>Bacillota</taxon>
        <taxon>Clostridia</taxon>
        <taxon>Eubacteriales</taxon>
        <taxon>Oscillospiraceae</taxon>
        <taxon>Neobittarella (ex Bilen et al. 2018)</taxon>
    </lineage>
</organism>
<evidence type="ECO:0000256" key="3">
    <source>
        <dbReference type="ARBA" id="ARBA00022840"/>
    </source>
</evidence>
<dbReference type="InterPro" id="IPR017871">
    <property type="entry name" value="ABC_transporter-like_CS"/>
</dbReference>
<dbReference type="InterPro" id="IPR050093">
    <property type="entry name" value="ABC_SmlMolc_Importer"/>
</dbReference>
<dbReference type="InterPro" id="IPR003439">
    <property type="entry name" value="ABC_transporter-like_ATP-bd"/>
</dbReference>
<dbReference type="PANTHER" id="PTHR42781">
    <property type="entry name" value="SPERMIDINE/PUTRESCINE IMPORT ATP-BINDING PROTEIN POTA"/>
    <property type="match status" value="1"/>
</dbReference>
<dbReference type="SUPFAM" id="SSF52540">
    <property type="entry name" value="P-loop containing nucleoside triphosphate hydrolases"/>
    <property type="match status" value="1"/>
</dbReference>
<dbReference type="EMBL" id="JACOGI010000001">
    <property type="protein sequence ID" value="MBC3515086.1"/>
    <property type="molecule type" value="Genomic_DNA"/>
</dbReference>
<comment type="caution">
    <text evidence="5">The sequence shown here is derived from an EMBL/GenBank/DDBJ whole genome shotgun (WGS) entry which is preliminary data.</text>
</comment>
<evidence type="ECO:0000256" key="2">
    <source>
        <dbReference type="ARBA" id="ARBA00022741"/>
    </source>
</evidence>
<dbReference type="Gene3D" id="3.40.50.300">
    <property type="entry name" value="P-loop containing nucleotide triphosphate hydrolases"/>
    <property type="match status" value="1"/>
</dbReference>
<dbReference type="Proteomes" id="UP000597668">
    <property type="component" value="Unassembled WGS sequence"/>
</dbReference>
<dbReference type="PANTHER" id="PTHR42781:SF4">
    <property type="entry name" value="SPERMIDINE_PUTRESCINE IMPORT ATP-BINDING PROTEIN POTA"/>
    <property type="match status" value="1"/>
</dbReference>
<gene>
    <name evidence="5" type="ORF">H8K20_01600</name>
</gene>
<evidence type="ECO:0000256" key="1">
    <source>
        <dbReference type="ARBA" id="ARBA00022448"/>
    </source>
</evidence>
<keyword evidence="2" id="KW-0547">Nucleotide-binding</keyword>
<evidence type="ECO:0000313" key="5">
    <source>
        <dbReference type="EMBL" id="MBC3515086.1"/>
    </source>
</evidence>
<protein>
    <submittedName>
        <fullName evidence="5">ABC transporter ATP-binding protein</fullName>
    </submittedName>
</protein>
<evidence type="ECO:0000259" key="4">
    <source>
        <dbReference type="PROSITE" id="PS50893"/>
    </source>
</evidence>
<keyword evidence="6" id="KW-1185">Reference proteome</keyword>
<feature type="domain" description="ABC transporter" evidence="4">
    <location>
        <begin position="1"/>
        <end position="194"/>
    </location>
</feature>
<dbReference type="Pfam" id="PF00005">
    <property type="entry name" value="ABC_tran"/>
    <property type="match status" value="1"/>
</dbReference>
<accession>A0A8J6M0U4</accession>
<dbReference type="PROSITE" id="PS50893">
    <property type="entry name" value="ABC_TRANSPORTER_2"/>
    <property type="match status" value="1"/>
</dbReference>
<reference evidence="5" key="1">
    <citation type="submission" date="2020-08" db="EMBL/GenBank/DDBJ databases">
        <authorList>
            <person name="Liu C."/>
            <person name="Sun Q."/>
        </authorList>
    </citation>
    <scope>NUCLEOTIDE SEQUENCE</scope>
    <source>
        <strain evidence="5">NSJ-65</strain>
    </source>
</reference>
<dbReference type="InterPro" id="IPR003593">
    <property type="entry name" value="AAA+_ATPase"/>
</dbReference>
<dbReference type="GO" id="GO:0016887">
    <property type="term" value="F:ATP hydrolysis activity"/>
    <property type="evidence" value="ECO:0007669"/>
    <property type="project" value="InterPro"/>
</dbReference>
<evidence type="ECO:0000313" key="6">
    <source>
        <dbReference type="Proteomes" id="UP000597668"/>
    </source>
</evidence>
<dbReference type="PROSITE" id="PS00211">
    <property type="entry name" value="ABC_TRANSPORTER_1"/>
    <property type="match status" value="1"/>
</dbReference>
<dbReference type="GO" id="GO:0005524">
    <property type="term" value="F:ATP binding"/>
    <property type="evidence" value="ECO:0007669"/>
    <property type="project" value="UniProtKB-KW"/>
</dbReference>
<name>A0A8J6M0U4_9FIRM</name>
<proteinExistence type="predicted"/>
<dbReference type="SMART" id="SM00382">
    <property type="entry name" value="AAA"/>
    <property type="match status" value="1"/>
</dbReference>
<keyword evidence="3 5" id="KW-0067">ATP-binding</keyword>
<dbReference type="InterPro" id="IPR027417">
    <property type="entry name" value="P-loop_NTPase"/>
</dbReference>
<keyword evidence="1" id="KW-0813">Transport</keyword>
<dbReference type="OrthoDB" id="9801958at2"/>